<proteinExistence type="inferred from homology"/>
<organism evidence="5 6">
    <name type="scientific">Tetradesmus obliquus</name>
    <name type="common">Green alga</name>
    <name type="synonym">Acutodesmus obliquus</name>
    <dbReference type="NCBI Taxonomy" id="3088"/>
    <lineage>
        <taxon>Eukaryota</taxon>
        <taxon>Viridiplantae</taxon>
        <taxon>Chlorophyta</taxon>
        <taxon>core chlorophytes</taxon>
        <taxon>Chlorophyceae</taxon>
        <taxon>CS clade</taxon>
        <taxon>Sphaeropleales</taxon>
        <taxon>Scenedesmaceae</taxon>
        <taxon>Tetradesmus</taxon>
    </lineage>
</organism>
<dbReference type="EMBL" id="CP126220">
    <property type="protein sequence ID" value="WIA21217.1"/>
    <property type="molecule type" value="Genomic_DNA"/>
</dbReference>
<keyword evidence="6" id="KW-1185">Reference proteome</keyword>
<name>A0ABY8UI81_TETOB</name>
<evidence type="ECO:0000256" key="4">
    <source>
        <dbReference type="SAM" id="MobiDB-lite"/>
    </source>
</evidence>
<evidence type="ECO:0000313" key="6">
    <source>
        <dbReference type="Proteomes" id="UP001244341"/>
    </source>
</evidence>
<accession>A0ABY8UI81</accession>
<comment type="similarity">
    <text evidence="1">Belongs to the universal ribosomal protein uS7 family.</text>
</comment>
<dbReference type="SUPFAM" id="SSF47973">
    <property type="entry name" value="Ribosomal protein S7"/>
    <property type="match status" value="1"/>
</dbReference>
<keyword evidence="2" id="KW-0689">Ribosomal protein</keyword>
<evidence type="ECO:0000256" key="1">
    <source>
        <dbReference type="ARBA" id="ARBA00007151"/>
    </source>
</evidence>
<evidence type="ECO:0000256" key="2">
    <source>
        <dbReference type="ARBA" id="ARBA00022980"/>
    </source>
</evidence>
<evidence type="ECO:0000313" key="5">
    <source>
        <dbReference type="EMBL" id="WIA21217.1"/>
    </source>
</evidence>
<gene>
    <name evidence="5" type="ORF">OEZ85_000460</name>
</gene>
<dbReference type="InterPro" id="IPR036823">
    <property type="entry name" value="Ribosomal_uS7_dom_sf"/>
</dbReference>
<keyword evidence="3" id="KW-0687">Ribonucleoprotein</keyword>
<feature type="region of interest" description="Disordered" evidence="4">
    <location>
        <begin position="1"/>
        <end position="25"/>
    </location>
</feature>
<reference evidence="5 6" key="1">
    <citation type="submission" date="2023-05" db="EMBL/GenBank/DDBJ databases">
        <title>A 100% complete, gapless, phased diploid assembly of the Scenedesmus obliquus UTEX 3031 genome.</title>
        <authorList>
            <person name="Biondi T.C."/>
            <person name="Hanschen E.R."/>
            <person name="Kwon T."/>
            <person name="Eng W."/>
            <person name="Kruse C.P.S."/>
            <person name="Koehler S.I."/>
            <person name="Kunde Y."/>
            <person name="Gleasner C.D."/>
            <person name="You Mak K.T."/>
            <person name="Polle J."/>
            <person name="Hovde B.T."/>
            <person name="Starkenburg S.R."/>
        </authorList>
    </citation>
    <scope>NUCLEOTIDE SEQUENCE [LARGE SCALE GENOMIC DNA]</scope>
    <source>
        <strain evidence="5 6">DOE0152z</strain>
    </source>
</reference>
<evidence type="ECO:0000256" key="3">
    <source>
        <dbReference type="ARBA" id="ARBA00023274"/>
    </source>
</evidence>
<sequence>MAGCYGHSRGEAGGGRSNGGRVQPVQVPGGRGVTWYAQAWVRCCCRHRRPAAAAAAAAAGREPLTAADAEALDKLVGLLTKDGKKSRARRLLLDAMHIIQQQLAQGKGSA</sequence>
<protein>
    <submittedName>
        <fullName evidence="5">Uncharacterized protein</fullName>
    </submittedName>
</protein>
<dbReference type="Proteomes" id="UP001244341">
    <property type="component" value="Chromosome 13b"/>
</dbReference>